<feature type="domain" description="UreE urease accessory N-terminal" evidence="6">
    <location>
        <begin position="35"/>
        <end position="99"/>
    </location>
</feature>
<keyword evidence="2 4" id="KW-0533">Nickel</keyword>
<keyword evidence="3 4" id="KW-0143">Chaperone</keyword>
<comment type="caution">
    <text evidence="7">The sequence shown here is derived from an EMBL/GenBank/DDBJ whole genome shotgun (WGS) entry which is preliminary data.</text>
</comment>
<organism evidence="7 8">
    <name type="scientific">Yersinia bercovieri ATCC 43970</name>
    <dbReference type="NCBI Taxonomy" id="349968"/>
    <lineage>
        <taxon>Bacteria</taxon>
        <taxon>Pseudomonadati</taxon>
        <taxon>Pseudomonadota</taxon>
        <taxon>Gammaproteobacteria</taxon>
        <taxon>Enterobacterales</taxon>
        <taxon>Yersiniaceae</taxon>
        <taxon>Yersinia</taxon>
    </lineage>
</organism>
<proteinExistence type="inferred from homology"/>
<dbReference type="NCBIfam" id="NF009761">
    <property type="entry name" value="PRK13262.1"/>
    <property type="match status" value="1"/>
</dbReference>
<dbReference type="SUPFAM" id="SSF69287">
    <property type="entry name" value="Urease metallochaperone UreE, N-terminal domain"/>
    <property type="match status" value="1"/>
</dbReference>
<comment type="function">
    <text evidence="4">Involved in urease metallocenter assembly. Binds nickel. Probably functions as a nickel donor during metallocenter assembly.</text>
</comment>
<evidence type="ECO:0000256" key="3">
    <source>
        <dbReference type="ARBA" id="ARBA00023186"/>
    </source>
</evidence>
<dbReference type="Proteomes" id="UP000010319">
    <property type="component" value="Unassembled WGS sequence"/>
</dbReference>
<gene>
    <name evidence="4" type="primary">ureE</name>
    <name evidence="7" type="ORF">yberc0001_31050</name>
</gene>
<accession>A0ABM9XXY8</accession>
<dbReference type="HAMAP" id="MF_00822">
    <property type="entry name" value="UreE"/>
    <property type="match status" value="1"/>
</dbReference>
<dbReference type="InterPro" id="IPR004029">
    <property type="entry name" value="UreE_N"/>
</dbReference>
<comment type="subcellular location">
    <subcellularLocation>
        <location evidence="4">Cytoplasm</location>
    </subcellularLocation>
</comment>
<evidence type="ECO:0000256" key="5">
    <source>
        <dbReference type="SAM" id="MobiDB-lite"/>
    </source>
</evidence>
<name>A0ABM9XXY8_YERBE</name>
<evidence type="ECO:0000259" key="6">
    <source>
        <dbReference type="SMART" id="SM00988"/>
    </source>
</evidence>
<evidence type="ECO:0000313" key="8">
    <source>
        <dbReference type="Proteomes" id="UP000010319"/>
    </source>
</evidence>
<keyword evidence="1 4" id="KW-0963">Cytoplasm</keyword>
<dbReference type="SMART" id="SM00988">
    <property type="entry name" value="UreE_N"/>
    <property type="match status" value="1"/>
</dbReference>
<dbReference type="InterPro" id="IPR036118">
    <property type="entry name" value="UreE_N_sf"/>
</dbReference>
<feature type="compositionally biased region" description="Basic and acidic residues" evidence="5">
    <location>
        <begin position="233"/>
        <end position="245"/>
    </location>
</feature>
<protein>
    <recommendedName>
        <fullName evidence="4">Urease accessory protein UreE</fullName>
    </recommendedName>
</protein>
<dbReference type="Gene3D" id="2.60.260.20">
    <property type="entry name" value="Urease metallochaperone UreE, N-terminal domain"/>
    <property type="match status" value="1"/>
</dbReference>
<reference evidence="7" key="1">
    <citation type="submission" date="2008-12" db="EMBL/GenBank/DDBJ databases">
        <title>Annotation of the Yersinia bercovieri ATCC 43970 genome.</title>
        <authorList>
            <person name="Read T.D."/>
            <person name="Akmal A."/>
            <person name="Bishop-Lilly K."/>
            <person name="Chen P.E."/>
            <person name="Cook C."/>
            <person name="Kiley M.P."/>
            <person name="Lentz S."/>
            <person name="Mateczun A."/>
            <person name="Nagarajan N."/>
            <person name="Nolan N."/>
            <person name="Osborne B.I."/>
            <person name="Pop M."/>
            <person name="Sozhamannan S."/>
            <person name="Stewart A.C."/>
            <person name="Sulakvelidze A."/>
            <person name="Thomason B."/>
            <person name="Willner K."/>
            <person name="Zwick M.E."/>
        </authorList>
    </citation>
    <scope>NUCLEOTIDE SEQUENCE [LARGE SCALE GENOMIC DNA]</scope>
    <source>
        <strain evidence="7">ATCC 43970</strain>
    </source>
</reference>
<dbReference type="InterPro" id="IPR012406">
    <property type="entry name" value="UreE"/>
</dbReference>
<evidence type="ECO:0000256" key="4">
    <source>
        <dbReference type="HAMAP-Rule" id="MF_00822"/>
    </source>
</evidence>
<evidence type="ECO:0000256" key="1">
    <source>
        <dbReference type="ARBA" id="ARBA00022490"/>
    </source>
</evidence>
<comment type="similarity">
    <text evidence="4">Belongs to the UreE family.</text>
</comment>
<dbReference type="EMBL" id="AALC02000031">
    <property type="protein sequence ID" value="EEQ06273.1"/>
    <property type="molecule type" value="Genomic_DNA"/>
</dbReference>
<evidence type="ECO:0000313" key="7">
    <source>
        <dbReference type="EMBL" id="EEQ06273.1"/>
    </source>
</evidence>
<sequence length="251" mass="28541">MAQKWISLLWATDHSQWIDARSRNMILIEHILGNVKKDPVWRERLKGATFDFLVLDQREAQKSRCRKSSTQGLDLGISLDRNVVLADGDVLSWDEKTNVAVIVQINLRDVMVIDLRELKKRSADELIKTCFELGHALGNQHWKAVTKNNEVYVPLTVATTMMDSVMRTHGFQHLPFRFAKGAEILPLLSNSEARLLFGGAEESDTHVHVASPLDEPHGSGLHVHAIHSHGHSHSHDHDHDHNHDHDHKHKQ</sequence>
<evidence type="ECO:0000256" key="2">
    <source>
        <dbReference type="ARBA" id="ARBA00022596"/>
    </source>
</evidence>
<feature type="region of interest" description="Disordered" evidence="5">
    <location>
        <begin position="216"/>
        <end position="251"/>
    </location>
</feature>
<dbReference type="PIRSF" id="PIRSF036402">
    <property type="entry name" value="Ureas_acces_UreE"/>
    <property type="match status" value="1"/>
</dbReference>
<keyword evidence="8" id="KW-1185">Reference proteome</keyword>
<dbReference type="Pfam" id="PF02814">
    <property type="entry name" value="UreE_N"/>
    <property type="match status" value="1"/>
</dbReference>
<dbReference type="CDD" id="cd00571">
    <property type="entry name" value="UreE"/>
    <property type="match status" value="1"/>
</dbReference>